<accession>A0ABU0Z931</accession>
<feature type="domain" description="ANTAR" evidence="1">
    <location>
        <begin position="27"/>
        <end position="86"/>
    </location>
</feature>
<dbReference type="EMBL" id="JAVFWO010000015">
    <property type="protein sequence ID" value="MDQ7880440.1"/>
    <property type="molecule type" value="Genomic_DNA"/>
</dbReference>
<dbReference type="Gene3D" id="1.10.10.10">
    <property type="entry name" value="Winged helix-like DNA-binding domain superfamily/Winged helix DNA-binding domain"/>
    <property type="match status" value="1"/>
</dbReference>
<organism evidence="2 3">
    <name type="scientific">Microbacterium psychrotolerans</name>
    <dbReference type="NCBI Taxonomy" id="3068321"/>
    <lineage>
        <taxon>Bacteria</taxon>
        <taxon>Bacillati</taxon>
        <taxon>Actinomycetota</taxon>
        <taxon>Actinomycetes</taxon>
        <taxon>Micrococcales</taxon>
        <taxon>Microbacteriaceae</taxon>
        <taxon>Microbacterium</taxon>
    </lineage>
</organism>
<dbReference type="SMART" id="SM01012">
    <property type="entry name" value="ANTAR"/>
    <property type="match status" value="1"/>
</dbReference>
<sequence>LSPTELEDGAVLASIAARHVLRRALDDLDSLQEGMAGGPFSRREQHQASGMVAAQLQISVDDALVVLRGHAFATGRSVREVAADVVARRMNFQP</sequence>
<dbReference type="InterPro" id="IPR036388">
    <property type="entry name" value="WH-like_DNA-bd_sf"/>
</dbReference>
<proteinExistence type="predicted"/>
<reference evidence="2 3" key="1">
    <citation type="submission" date="2023-08" db="EMBL/GenBank/DDBJ databases">
        <title>Microbacterium psychrotolerans sp. nov., a psychrotolerant bacterium isolated from soil in Heilongjiang Province, China.</title>
        <authorList>
            <person name="An P."/>
            <person name="Zhao D."/>
            <person name="Xiang H."/>
        </authorList>
    </citation>
    <scope>NUCLEOTIDE SEQUENCE [LARGE SCALE GENOMIC DNA]</scope>
    <source>
        <strain evidence="2 3">QXD-8</strain>
    </source>
</reference>
<protein>
    <submittedName>
        <fullName evidence="2">ANTAR domain-containing protein</fullName>
    </submittedName>
</protein>
<dbReference type="Pfam" id="PF03861">
    <property type="entry name" value="ANTAR"/>
    <property type="match status" value="1"/>
</dbReference>
<comment type="caution">
    <text evidence="2">The sequence shown here is derived from an EMBL/GenBank/DDBJ whole genome shotgun (WGS) entry which is preliminary data.</text>
</comment>
<evidence type="ECO:0000313" key="2">
    <source>
        <dbReference type="EMBL" id="MDQ7880440.1"/>
    </source>
</evidence>
<gene>
    <name evidence="2" type="ORF">Q9R08_20815</name>
</gene>
<name>A0ABU0Z931_9MICO</name>
<feature type="non-terminal residue" evidence="2">
    <location>
        <position position="1"/>
    </location>
</feature>
<dbReference type="Proteomes" id="UP001235133">
    <property type="component" value="Unassembled WGS sequence"/>
</dbReference>
<dbReference type="InterPro" id="IPR005561">
    <property type="entry name" value="ANTAR"/>
</dbReference>
<evidence type="ECO:0000313" key="3">
    <source>
        <dbReference type="Proteomes" id="UP001235133"/>
    </source>
</evidence>
<keyword evidence="3" id="KW-1185">Reference proteome</keyword>
<evidence type="ECO:0000259" key="1">
    <source>
        <dbReference type="SMART" id="SM01012"/>
    </source>
</evidence>
<dbReference type="RefSeq" id="WP_308870208.1">
    <property type="nucleotide sequence ID" value="NZ_JAVFWO010000015.1"/>
</dbReference>